<dbReference type="EMBL" id="CP028940">
    <property type="protein sequence ID" value="QKM60282.1"/>
    <property type="molecule type" value="Genomic_DNA"/>
</dbReference>
<dbReference type="AlphaFoldDB" id="A0A6M9PK30"/>
<keyword evidence="3" id="KW-1185">Reference proteome</keyword>
<dbReference type="Proteomes" id="UP000501090">
    <property type="component" value="Chromosome"/>
</dbReference>
<proteinExistence type="predicted"/>
<dbReference type="Gene3D" id="3.30.420.380">
    <property type="match status" value="1"/>
</dbReference>
<dbReference type="Pfam" id="PF05134">
    <property type="entry name" value="T2SSL"/>
    <property type="match status" value="1"/>
</dbReference>
<dbReference type="KEGG" id="pard:DN92_04040"/>
<accession>A0A6M9PK30</accession>
<evidence type="ECO:0000313" key="2">
    <source>
        <dbReference type="EMBL" id="QKM60282.1"/>
    </source>
</evidence>
<organism evidence="2 3">
    <name type="scientific">Polynucleobacter arcticus</name>
    <dbReference type="NCBI Taxonomy" id="1743165"/>
    <lineage>
        <taxon>Bacteria</taxon>
        <taxon>Pseudomonadati</taxon>
        <taxon>Pseudomonadota</taxon>
        <taxon>Betaproteobacteria</taxon>
        <taxon>Burkholderiales</taxon>
        <taxon>Burkholderiaceae</taxon>
        <taxon>Polynucleobacter</taxon>
    </lineage>
</organism>
<dbReference type="SUPFAM" id="SSF53067">
    <property type="entry name" value="Actin-like ATPase domain"/>
    <property type="match status" value="1"/>
</dbReference>
<name>A0A6M9PK30_9BURK</name>
<reference evidence="2 3" key="1">
    <citation type="submission" date="2018-04" db="EMBL/GenBank/DDBJ databases">
        <title>Polynucleobacter sp. UK-Long2-W17 genome.</title>
        <authorList>
            <person name="Hahn M.W."/>
        </authorList>
    </citation>
    <scope>NUCLEOTIDE SEQUENCE [LARGE SCALE GENOMIC DNA]</scope>
    <source>
        <strain evidence="2 3">UK-Long2-W17</strain>
    </source>
</reference>
<dbReference type="InterPro" id="IPR043129">
    <property type="entry name" value="ATPase_NBD"/>
</dbReference>
<protein>
    <recommendedName>
        <fullName evidence="1">GspL cytoplasmic actin-ATPase-like domain-containing protein</fullName>
    </recommendedName>
</protein>
<dbReference type="InterPro" id="IPR024230">
    <property type="entry name" value="GspL_cyto_dom"/>
</dbReference>
<evidence type="ECO:0000313" key="3">
    <source>
        <dbReference type="Proteomes" id="UP000501090"/>
    </source>
</evidence>
<evidence type="ECO:0000259" key="1">
    <source>
        <dbReference type="Pfam" id="PF05134"/>
    </source>
</evidence>
<gene>
    <name evidence="2" type="ORF">DN92_04040</name>
</gene>
<sequence length="473" mass="52135">MQRILNLSLLIVCCPLKPFIGAGSGASSAQSDSAREWQDLACAEQFAWCLIDEPTSKVSDPAQSNSENGVGTTESMPYADEVLVLLPTIDVRLIEVKVPLANAKKLQQILPNLIEEYVLTGAQNLSVQALPPVPGKPAMQRVIALIDRAWYTWLSKQLEGLLSQRVRLIPDCFLLNLPVHGEQRVIAYQQHGDNMIFTARSSDQLGLAWIENNVDHATPDQITLPQSVKDAHLTELSWPLLVEGAQRFMQETTSSHSANYALNLLPKTFRREAGSGSAFTQFSDMLKRKRAGKDLAVGANTSWTNPALWHQPSRWATYLLATVLLGYALHLSFLVLDNWRWGNQMEVLAVQSLTPASIAKLNQDKAIDGKQATGAVIDTLTKQVAQDQRRQGLVSDADFAPMAAKLQLLRAGYGPDVLQKINYDGYGIDFEFKSGSMNQTSAQVIQKARSLGFMVKVIGPHRYRLEPFAGLGS</sequence>
<feature type="domain" description="GspL cytoplasmic actin-ATPase-like" evidence="1">
    <location>
        <begin position="63"/>
        <end position="198"/>
    </location>
</feature>